<keyword evidence="6 14" id="KW-0812">Transmembrane</keyword>
<feature type="binding site" evidence="12">
    <location>
        <position position="44"/>
    </location>
    <ligand>
        <name>ATP</name>
        <dbReference type="ChEBI" id="CHEBI:30616"/>
    </ligand>
</feature>
<keyword evidence="10 14" id="KW-1133">Transmembrane helix</keyword>
<keyword evidence="3" id="KW-1003">Cell membrane</keyword>
<evidence type="ECO:0000256" key="13">
    <source>
        <dbReference type="SAM" id="MobiDB-lite"/>
    </source>
</evidence>
<dbReference type="InterPro" id="IPR011009">
    <property type="entry name" value="Kinase-like_dom_sf"/>
</dbReference>
<dbReference type="Gene3D" id="1.10.510.10">
    <property type="entry name" value="Transferase(Phosphotransferase) domain 1"/>
    <property type="match status" value="1"/>
</dbReference>
<dbReference type="AlphaFoldDB" id="A0A7D6E506"/>
<evidence type="ECO:0000256" key="8">
    <source>
        <dbReference type="ARBA" id="ARBA00022777"/>
    </source>
</evidence>
<keyword evidence="5" id="KW-0808">Transferase</keyword>
<dbReference type="PROSITE" id="PS50011">
    <property type="entry name" value="PROTEIN_KINASE_DOM"/>
    <property type="match status" value="1"/>
</dbReference>
<reference evidence="17" key="1">
    <citation type="submission" date="2020-07" db="EMBL/GenBank/DDBJ databases">
        <title>Description of Mycobacterium gordonae subsp. intergordonae subsp.nov. and Mycobacterium gordonae subsp. gordonae subsp. nov.</title>
        <authorList>
            <person name="Yu X."/>
        </authorList>
    </citation>
    <scope>NUCLEOTIDE SEQUENCE [LARGE SCALE GENOMIC DNA]</scope>
    <source>
        <strain evidence="17">24</strain>
    </source>
</reference>
<reference evidence="17" key="3">
    <citation type="submission" date="2023-07" db="EMBL/GenBank/DDBJ databases">
        <title>Description of Mycobacterium gordonae subsp. intergordonae subsp.nov. and Mycobacterium gordonae subsp. gordonae subsp. nov.</title>
        <authorList>
            <person name="Huang H."/>
        </authorList>
    </citation>
    <scope>NUCLEOTIDE SEQUENCE [LARGE SCALE GENOMIC DNA]</scope>
    <source>
        <strain evidence="17">24</strain>
    </source>
</reference>
<proteinExistence type="predicted"/>
<dbReference type="CDD" id="cd14014">
    <property type="entry name" value="STKc_PknB_like"/>
    <property type="match status" value="1"/>
</dbReference>
<dbReference type="KEGG" id="mgor:H0P51_25065"/>
<dbReference type="GO" id="GO:0004674">
    <property type="term" value="F:protein serine/threonine kinase activity"/>
    <property type="evidence" value="ECO:0007669"/>
    <property type="project" value="UniProtKB-KW"/>
</dbReference>
<evidence type="ECO:0000256" key="12">
    <source>
        <dbReference type="PROSITE-ProRule" id="PRU10141"/>
    </source>
</evidence>
<evidence type="ECO:0000256" key="3">
    <source>
        <dbReference type="ARBA" id="ARBA00022475"/>
    </source>
</evidence>
<evidence type="ECO:0000259" key="15">
    <source>
        <dbReference type="PROSITE" id="PS50011"/>
    </source>
</evidence>
<name>A0A7D6E506_9MYCO</name>
<dbReference type="EMBL" id="CP059165">
    <property type="protein sequence ID" value="QLL06923.1"/>
    <property type="molecule type" value="Genomic_DNA"/>
</dbReference>
<dbReference type="Proteomes" id="UP000510682">
    <property type="component" value="Chromosome"/>
</dbReference>
<evidence type="ECO:0000256" key="10">
    <source>
        <dbReference type="ARBA" id="ARBA00022989"/>
    </source>
</evidence>
<evidence type="ECO:0000256" key="4">
    <source>
        <dbReference type="ARBA" id="ARBA00022527"/>
    </source>
</evidence>
<feature type="region of interest" description="Disordered" evidence="13">
    <location>
        <begin position="295"/>
        <end position="336"/>
    </location>
</feature>
<evidence type="ECO:0000256" key="9">
    <source>
        <dbReference type="ARBA" id="ARBA00022840"/>
    </source>
</evidence>
<dbReference type="InterPro" id="IPR008271">
    <property type="entry name" value="Ser/Thr_kinase_AS"/>
</dbReference>
<keyword evidence="7 12" id="KW-0547">Nucleotide-binding</keyword>
<comment type="subcellular location">
    <subcellularLocation>
        <location evidence="1">Cell membrane</location>
        <topology evidence="1">Single-pass membrane protein</topology>
    </subcellularLocation>
</comment>
<feature type="domain" description="Protein kinase" evidence="15">
    <location>
        <begin position="15"/>
        <end position="275"/>
    </location>
</feature>
<dbReference type="PANTHER" id="PTHR43289">
    <property type="entry name" value="MITOGEN-ACTIVATED PROTEIN KINASE KINASE KINASE 20-RELATED"/>
    <property type="match status" value="1"/>
</dbReference>
<dbReference type="InterPro" id="IPR056463">
    <property type="entry name" value="DUF7373_C"/>
</dbReference>
<dbReference type="FunFam" id="3.30.200.20:FF:000348">
    <property type="entry name" value="Serine/threonine protein kinase"/>
    <property type="match status" value="1"/>
</dbReference>
<evidence type="ECO:0000256" key="11">
    <source>
        <dbReference type="ARBA" id="ARBA00023136"/>
    </source>
</evidence>
<dbReference type="Gene3D" id="3.30.200.20">
    <property type="entry name" value="Phosphorylase Kinase, domain 1"/>
    <property type="match status" value="1"/>
</dbReference>
<reference evidence="16 17" key="2">
    <citation type="submission" date="2020-07" db="EMBL/GenBank/DDBJ databases">
        <authorList>
            <person name="Yu X."/>
        </authorList>
    </citation>
    <scope>NUCLEOTIDE SEQUENCE [LARGE SCALE GENOMIC DNA]</scope>
    <source>
        <strain evidence="17">24</strain>
    </source>
</reference>
<keyword evidence="9 12" id="KW-0067">ATP-binding</keyword>
<evidence type="ECO:0000313" key="16">
    <source>
        <dbReference type="EMBL" id="QLL06923.1"/>
    </source>
</evidence>
<dbReference type="InterPro" id="IPR000719">
    <property type="entry name" value="Prot_kinase_dom"/>
</dbReference>
<dbReference type="SMART" id="SM00220">
    <property type="entry name" value="S_TKc"/>
    <property type="match status" value="1"/>
</dbReference>
<accession>A0A7D6E506</accession>
<evidence type="ECO:0000256" key="7">
    <source>
        <dbReference type="ARBA" id="ARBA00022741"/>
    </source>
</evidence>
<protein>
    <recommendedName>
        <fullName evidence="2">non-specific serine/threonine protein kinase</fullName>
        <ecNumber evidence="2">2.7.11.1</ecNumber>
    </recommendedName>
</protein>
<gene>
    <name evidence="16" type="ORF">H0P51_25065</name>
</gene>
<dbReference type="EC" id="2.7.11.1" evidence="2"/>
<evidence type="ECO:0000256" key="1">
    <source>
        <dbReference type="ARBA" id="ARBA00004162"/>
    </source>
</evidence>
<feature type="compositionally biased region" description="Pro residues" evidence="13">
    <location>
        <begin position="296"/>
        <end position="315"/>
    </location>
</feature>
<keyword evidence="4 16" id="KW-0723">Serine/threonine-protein kinase</keyword>
<dbReference type="InterPro" id="IPR017441">
    <property type="entry name" value="Protein_kinase_ATP_BS"/>
</dbReference>
<evidence type="ECO:0000313" key="17">
    <source>
        <dbReference type="Proteomes" id="UP000510682"/>
    </source>
</evidence>
<keyword evidence="17" id="KW-1185">Reference proteome</keyword>
<evidence type="ECO:0000256" key="6">
    <source>
        <dbReference type="ARBA" id="ARBA00022692"/>
    </source>
</evidence>
<feature type="transmembrane region" description="Helical" evidence="14">
    <location>
        <begin position="345"/>
        <end position="365"/>
    </location>
</feature>
<dbReference type="Pfam" id="PF24092">
    <property type="entry name" value="DUF7373_C"/>
    <property type="match status" value="1"/>
</dbReference>
<evidence type="ECO:0000256" key="5">
    <source>
        <dbReference type="ARBA" id="ARBA00022679"/>
    </source>
</evidence>
<dbReference type="PROSITE" id="PS00108">
    <property type="entry name" value="PROTEIN_KINASE_ST"/>
    <property type="match status" value="1"/>
</dbReference>
<organism evidence="16 17">
    <name type="scientific">Mycobacterium vicinigordonae</name>
    <dbReference type="NCBI Taxonomy" id="1719132"/>
    <lineage>
        <taxon>Bacteria</taxon>
        <taxon>Bacillati</taxon>
        <taxon>Actinomycetota</taxon>
        <taxon>Actinomycetes</taxon>
        <taxon>Mycobacteriales</taxon>
        <taxon>Mycobacteriaceae</taxon>
        <taxon>Mycobacterium</taxon>
    </lineage>
</organism>
<dbReference type="GO" id="GO:0005886">
    <property type="term" value="C:plasma membrane"/>
    <property type="evidence" value="ECO:0007669"/>
    <property type="project" value="UniProtKB-SubCell"/>
</dbReference>
<dbReference type="SUPFAM" id="SSF56112">
    <property type="entry name" value="Protein kinase-like (PK-like)"/>
    <property type="match status" value="1"/>
</dbReference>
<dbReference type="PANTHER" id="PTHR43289:SF6">
    <property type="entry name" value="SERINE_THREONINE-PROTEIN KINASE NEKL-3"/>
    <property type="match status" value="1"/>
</dbReference>
<dbReference type="RefSeq" id="WP_180915499.1">
    <property type="nucleotide sequence ID" value="NZ_CP059165.1"/>
</dbReference>
<dbReference type="PROSITE" id="PS00107">
    <property type="entry name" value="PROTEIN_KINASE_ATP"/>
    <property type="match status" value="1"/>
</dbReference>
<dbReference type="GO" id="GO:0005524">
    <property type="term" value="F:ATP binding"/>
    <property type="evidence" value="ECO:0007669"/>
    <property type="project" value="UniProtKB-UniRule"/>
</dbReference>
<dbReference type="Pfam" id="PF24088">
    <property type="entry name" value="DUF7373"/>
    <property type="match status" value="1"/>
</dbReference>
<sequence length="748" mass="79414">MTEARPEVGTQFGPYLLKRMLGSGGMGTVYEAQDTAMDRVVALKLISGPYAQDPNYRQRLQREARIAGRLQDPHVVPIHSTGEIDGQLYVDMRLINGTDLETILQRSGPLSPEKAVAMVRQIASALDAAHSAGVLHRDVKPGNILITADDFAYLVDFGIANAATESKLTQMGDVLGTWTYMAPERFRGDESQVTSRADTYALACVLFEALTGSPPFAGDTASLVGAHLSEPPPRVSARVGLPPALDDVIARGMAKDPAQRYATSGEFARAAENCLASLGSSTTAFTVPAATAPIVPTQPAPVPPPQQPAPSPQQPGEPQWTQPPGQYPPMVAGGPPPAAGKRTRWILVAAAVLLVVAVVAGVAIWQLTKADSDHANAANISKLDVGRYGIKPRPLPGPATVDEGRALEAFRLAEGLADPYEVDPILDHVYGEAIPTPELAATAISGTGTPITQPVLEKYNMISGYLVQGISKSLPDFVHNGSADLLRILLTSFPNDDAAARAAAEMDSVDFAVSPENRPVDIPNYPQAKAHYRPDSPSVGATMAAGRTVLSIAVRSDTRPDLSYLTKRIESALDLQAPLSAKLVPSLAVGLTELPLDPNRMLSRLFFAGDVPKVSATFGSIGPRAALLCADSQARKDGLFNQAGIDQCAFSADSTLLRTKDESTATAILPKLVEAERGEYIDHEIPPPAGLPAARCYEQKPDVVADNPNARFECLVSFGRYVAAVRSNEDKDARQRAAAQYAILVNSA</sequence>
<dbReference type="GO" id="GO:0080090">
    <property type="term" value="P:regulation of primary metabolic process"/>
    <property type="evidence" value="ECO:0007669"/>
    <property type="project" value="UniProtKB-ARBA"/>
</dbReference>
<dbReference type="FunFam" id="1.10.510.10:FF:000021">
    <property type="entry name" value="Serine/threonine protein kinase"/>
    <property type="match status" value="1"/>
</dbReference>
<dbReference type="Pfam" id="PF00069">
    <property type="entry name" value="Pkinase"/>
    <property type="match status" value="1"/>
</dbReference>
<dbReference type="InterPro" id="IPR055797">
    <property type="entry name" value="DUF7373"/>
</dbReference>
<evidence type="ECO:0000256" key="14">
    <source>
        <dbReference type="SAM" id="Phobius"/>
    </source>
</evidence>
<keyword evidence="8 16" id="KW-0418">Kinase</keyword>
<keyword evidence="11 14" id="KW-0472">Membrane</keyword>
<evidence type="ECO:0000256" key="2">
    <source>
        <dbReference type="ARBA" id="ARBA00012513"/>
    </source>
</evidence>